<dbReference type="PANTHER" id="PTHR34580">
    <property type="match status" value="1"/>
</dbReference>
<dbReference type="AlphaFoldDB" id="A0A388SDK9"/>
<dbReference type="InterPro" id="IPR051534">
    <property type="entry name" value="CBASS_pafABC_assoc_protein"/>
</dbReference>
<name>A0A388SDK9_9BURK</name>
<accession>A0A388SDK9</accession>
<evidence type="ECO:0000313" key="3">
    <source>
        <dbReference type="Proteomes" id="UP000266091"/>
    </source>
</evidence>
<dbReference type="EMBL" id="BGZJ01000001">
    <property type="protein sequence ID" value="GBO94235.1"/>
    <property type="molecule type" value="Genomic_DNA"/>
</dbReference>
<feature type="domain" description="WYL" evidence="1">
    <location>
        <begin position="162"/>
        <end position="226"/>
    </location>
</feature>
<dbReference type="Pfam" id="PF13280">
    <property type="entry name" value="WYL"/>
    <property type="match status" value="1"/>
</dbReference>
<evidence type="ECO:0000313" key="2">
    <source>
        <dbReference type="EMBL" id="GBO94235.1"/>
    </source>
</evidence>
<organism evidence="2 3">
    <name type="scientific">Mesosutterella multiformis</name>
    <dbReference type="NCBI Taxonomy" id="2259133"/>
    <lineage>
        <taxon>Bacteria</taxon>
        <taxon>Pseudomonadati</taxon>
        <taxon>Pseudomonadota</taxon>
        <taxon>Betaproteobacteria</taxon>
        <taxon>Burkholderiales</taxon>
        <taxon>Sutterellaceae</taxon>
        <taxon>Mesosutterella</taxon>
    </lineage>
</organism>
<evidence type="ECO:0000259" key="1">
    <source>
        <dbReference type="Pfam" id="PF13280"/>
    </source>
</evidence>
<keyword evidence="3" id="KW-1185">Reference proteome</keyword>
<dbReference type="OrthoDB" id="8595817at2"/>
<dbReference type="PROSITE" id="PS52050">
    <property type="entry name" value="WYL"/>
    <property type="match status" value="1"/>
</dbReference>
<dbReference type="InterPro" id="IPR026881">
    <property type="entry name" value="WYL_dom"/>
</dbReference>
<proteinExistence type="predicted"/>
<accession>A0A401LMD0</accession>
<dbReference type="RefSeq" id="WP_116270471.1">
    <property type="nucleotide sequence ID" value="NZ_BGZJ01000001.1"/>
</dbReference>
<dbReference type="PANTHER" id="PTHR34580:SF1">
    <property type="entry name" value="PROTEIN PAFC"/>
    <property type="match status" value="1"/>
</dbReference>
<comment type="caution">
    <text evidence="2">The sequence shown here is derived from an EMBL/GenBank/DDBJ whole genome shotgun (WGS) entry which is preliminary data.</text>
</comment>
<protein>
    <recommendedName>
        <fullName evidence="1">WYL domain-containing protein</fullName>
    </recommendedName>
</protein>
<dbReference type="Proteomes" id="UP000266091">
    <property type="component" value="Unassembled WGS sequence"/>
</dbReference>
<reference evidence="2 3" key="1">
    <citation type="journal article" date="2018" name="Int. J. Syst. Evol. Microbiol.">
        <title>Mesosutterella multiformis gen. nov., sp. nov., a member of the family Sutterellaceae and Sutterella megalosphaeroides sp. nov., isolated from human faeces.</title>
        <authorList>
            <person name="Sakamoto M."/>
            <person name="Ikeyama N."/>
            <person name="Kunihiro T."/>
            <person name="Iino T."/>
            <person name="Yuki M."/>
            <person name="Ohkuma M."/>
        </authorList>
    </citation>
    <scope>NUCLEOTIDE SEQUENCE [LARGE SCALE GENOMIC DNA]</scope>
    <source>
        <strain evidence="2 3">4NBBH2</strain>
    </source>
</reference>
<gene>
    <name evidence="2" type="ORF">MESMUL_15890</name>
</gene>
<sequence length="341" mass="38763">MARVSSISQEALLIIEILKLIPRNRLITASEIRNSLFSAGYDIPIRTLQRYLKSISETESLHVECDSRSKPYGYRRSSPKSEFADLKLTPEESLLLSLAGQYLQYLLPTTISTSLSQVFDAARDQLFSHPAATPAASWLNKVALVFTSIPTLPPEIKPRIFSIATEGLYRNRKLEINYSNKNGKQKVSVVSPIALVQQDLRIYLVCRYDGYEDLRNLALHRIMDIRLLDIEADRPKDFRLADYIRHSNFNFGTGKKCRLEIAFRSPVLALNLKETPFNREQKLEKDADGVFHLDVVLDDTTQIDGWIALWKDNAEFLEIRRTPIQDPAAVKMAGNQPPDGI</sequence>